<reference evidence="1" key="1">
    <citation type="journal article" date="2023" name="IScience">
        <title>Live-bearing cockroach genome reveals convergent evolutionary mechanisms linked to viviparity in insects and beyond.</title>
        <authorList>
            <person name="Fouks B."/>
            <person name="Harrison M.C."/>
            <person name="Mikhailova A.A."/>
            <person name="Marchal E."/>
            <person name="English S."/>
            <person name="Carruthers M."/>
            <person name="Jennings E.C."/>
            <person name="Chiamaka E.L."/>
            <person name="Frigard R.A."/>
            <person name="Pippel M."/>
            <person name="Attardo G.M."/>
            <person name="Benoit J.B."/>
            <person name="Bornberg-Bauer E."/>
            <person name="Tobe S.S."/>
        </authorList>
    </citation>
    <scope>NUCLEOTIDE SEQUENCE</scope>
    <source>
        <strain evidence="1">Stay&amp;Tobe</strain>
    </source>
</reference>
<protein>
    <submittedName>
        <fullName evidence="1">Uncharacterized protein</fullName>
    </submittedName>
</protein>
<dbReference type="AlphaFoldDB" id="A0AAD8ES22"/>
<evidence type="ECO:0000313" key="2">
    <source>
        <dbReference type="Proteomes" id="UP001233999"/>
    </source>
</evidence>
<proteinExistence type="predicted"/>
<keyword evidence="2" id="KW-1185">Reference proteome</keyword>
<reference evidence="1" key="2">
    <citation type="submission" date="2023-05" db="EMBL/GenBank/DDBJ databases">
        <authorList>
            <person name="Fouks B."/>
        </authorList>
    </citation>
    <scope>NUCLEOTIDE SEQUENCE</scope>
    <source>
        <strain evidence="1">Stay&amp;Tobe</strain>
        <tissue evidence="1">Testes</tissue>
    </source>
</reference>
<comment type="caution">
    <text evidence="1">The sequence shown here is derived from an EMBL/GenBank/DDBJ whole genome shotgun (WGS) entry which is preliminary data.</text>
</comment>
<dbReference type="Gene3D" id="3.40.630.30">
    <property type="match status" value="1"/>
</dbReference>
<sequence>MKNSVYTNDTLCKILGLNKRVPSKKYTDQLITEIAKTGISLVAVEVETEKVVGVSINLLQ</sequence>
<accession>A0AAD8ES22</accession>
<dbReference type="Proteomes" id="UP001233999">
    <property type="component" value="Unassembled WGS sequence"/>
</dbReference>
<dbReference type="EMBL" id="JASPKZ010000128">
    <property type="protein sequence ID" value="KAJ9600688.1"/>
    <property type="molecule type" value="Genomic_DNA"/>
</dbReference>
<organism evidence="1 2">
    <name type="scientific">Diploptera punctata</name>
    <name type="common">Pacific beetle cockroach</name>
    <dbReference type="NCBI Taxonomy" id="6984"/>
    <lineage>
        <taxon>Eukaryota</taxon>
        <taxon>Metazoa</taxon>
        <taxon>Ecdysozoa</taxon>
        <taxon>Arthropoda</taxon>
        <taxon>Hexapoda</taxon>
        <taxon>Insecta</taxon>
        <taxon>Pterygota</taxon>
        <taxon>Neoptera</taxon>
        <taxon>Polyneoptera</taxon>
        <taxon>Dictyoptera</taxon>
        <taxon>Blattodea</taxon>
        <taxon>Blaberoidea</taxon>
        <taxon>Blaberidae</taxon>
        <taxon>Diplopterinae</taxon>
        <taxon>Diploptera</taxon>
    </lineage>
</organism>
<feature type="non-terminal residue" evidence="1">
    <location>
        <position position="60"/>
    </location>
</feature>
<gene>
    <name evidence="1" type="ORF">L9F63_026172</name>
</gene>
<evidence type="ECO:0000313" key="1">
    <source>
        <dbReference type="EMBL" id="KAJ9600688.1"/>
    </source>
</evidence>
<name>A0AAD8ES22_DIPPU</name>